<dbReference type="EMBL" id="CAVLEF010000007">
    <property type="protein sequence ID" value="CAK1545772.1"/>
    <property type="molecule type" value="Genomic_DNA"/>
</dbReference>
<dbReference type="PROSITE" id="PS00135">
    <property type="entry name" value="TRYPSIN_SER"/>
    <property type="match status" value="1"/>
</dbReference>
<dbReference type="SMART" id="SM00020">
    <property type="entry name" value="Tryp_SPc"/>
    <property type="match status" value="1"/>
</dbReference>
<dbReference type="PROSITE" id="PS00134">
    <property type="entry name" value="TRYPSIN_HIS"/>
    <property type="match status" value="1"/>
</dbReference>
<protein>
    <recommendedName>
        <fullName evidence="6">Peptidase S1 domain-containing protein</fullName>
    </recommendedName>
</protein>
<evidence type="ECO:0000313" key="7">
    <source>
        <dbReference type="EMBL" id="CAK1545772.1"/>
    </source>
</evidence>
<dbReference type="PROSITE" id="PS50240">
    <property type="entry name" value="TRYPSIN_DOM"/>
    <property type="match status" value="1"/>
</dbReference>
<comment type="similarity">
    <text evidence="3">Belongs to the peptidase S1 family. CLIP subfamily.</text>
</comment>
<keyword evidence="4" id="KW-0645">Protease</keyword>
<keyword evidence="1" id="KW-1015">Disulfide bond</keyword>
<feature type="domain" description="Peptidase S1" evidence="6">
    <location>
        <begin position="23"/>
        <end position="263"/>
    </location>
</feature>
<dbReference type="FunFam" id="2.40.10.10:FF:000002">
    <property type="entry name" value="Transmembrane protease serine"/>
    <property type="match status" value="1"/>
</dbReference>
<dbReference type="Gene3D" id="2.40.10.10">
    <property type="entry name" value="Trypsin-like serine proteases"/>
    <property type="match status" value="1"/>
</dbReference>
<keyword evidence="2" id="KW-0325">Glycoprotein</keyword>
<evidence type="ECO:0000256" key="5">
    <source>
        <dbReference type="SAM" id="SignalP"/>
    </source>
</evidence>
<comment type="caution">
    <text evidence="7">The sequence shown here is derived from an EMBL/GenBank/DDBJ whole genome shotgun (WGS) entry which is preliminary data.</text>
</comment>
<reference evidence="7 8" key="1">
    <citation type="submission" date="2023-11" db="EMBL/GenBank/DDBJ databases">
        <authorList>
            <person name="Okamura Y."/>
        </authorList>
    </citation>
    <scope>NUCLEOTIDE SEQUENCE [LARGE SCALE GENOMIC DNA]</scope>
</reference>
<dbReference type="CDD" id="cd00190">
    <property type="entry name" value="Tryp_SPc"/>
    <property type="match status" value="1"/>
</dbReference>
<keyword evidence="4" id="KW-0378">Hydrolase</keyword>
<dbReference type="InterPro" id="IPR018114">
    <property type="entry name" value="TRYPSIN_HIS"/>
</dbReference>
<dbReference type="GO" id="GO:0006508">
    <property type="term" value="P:proteolysis"/>
    <property type="evidence" value="ECO:0007669"/>
    <property type="project" value="UniProtKB-KW"/>
</dbReference>
<sequence>MVSHLTLAVLLFAGTALVGAKRIIGGEDTTIEEYPYIVQVETYRDWENLWRLGCGANILTTRWLMSAAHCFAGWNYRPDFRRIRAGTTIKNTGGSVHYVDYAINHPEYTVATRYDGDINVVRLLTPLVYTPVIQKATIVPQDYILPDNVPVVHAGWGHTTQGGSTSRILQHVEMYSINTELCRQRYLRLRETITDNMICAGLLDVGGRDACQGDSGGPLYAGGSENRVIVGVVAWGHGCANETYPGVSTRVASYTNWVRENAR</sequence>
<evidence type="ECO:0000313" key="8">
    <source>
        <dbReference type="Proteomes" id="UP001497472"/>
    </source>
</evidence>
<dbReference type="InterPro" id="IPR033116">
    <property type="entry name" value="TRYPSIN_SER"/>
</dbReference>
<accession>A0AAV1JBC2</accession>
<keyword evidence="5" id="KW-0732">Signal</keyword>
<dbReference type="Pfam" id="PF00089">
    <property type="entry name" value="Trypsin"/>
    <property type="match status" value="1"/>
</dbReference>
<keyword evidence="4" id="KW-0720">Serine protease</keyword>
<feature type="chain" id="PRO_5043718321" description="Peptidase S1 domain-containing protein" evidence="5">
    <location>
        <begin position="21"/>
        <end position="263"/>
    </location>
</feature>
<proteinExistence type="inferred from homology"/>
<evidence type="ECO:0000256" key="1">
    <source>
        <dbReference type="ARBA" id="ARBA00023157"/>
    </source>
</evidence>
<dbReference type="Proteomes" id="UP001497472">
    <property type="component" value="Unassembled WGS sequence"/>
</dbReference>
<evidence type="ECO:0000259" key="6">
    <source>
        <dbReference type="PROSITE" id="PS50240"/>
    </source>
</evidence>
<dbReference type="PANTHER" id="PTHR24252:SF27">
    <property type="entry name" value="TRANSMEMBRANE PROTEASE SERINE 3-LIKE"/>
    <property type="match status" value="1"/>
</dbReference>
<dbReference type="SUPFAM" id="SSF50494">
    <property type="entry name" value="Trypsin-like serine proteases"/>
    <property type="match status" value="1"/>
</dbReference>
<dbReference type="InterPro" id="IPR009003">
    <property type="entry name" value="Peptidase_S1_PA"/>
</dbReference>
<dbReference type="InterPro" id="IPR001254">
    <property type="entry name" value="Trypsin_dom"/>
</dbReference>
<feature type="signal peptide" evidence="5">
    <location>
        <begin position="1"/>
        <end position="20"/>
    </location>
</feature>
<keyword evidence="8" id="KW-1185">Reference proteome</keyword>
<dbReference type="InterPro" id="IPR001314">
    <property type="entry name" value="Peptidase_S1A"/>
</dbReference>
<evidence type="ECO:0000256" key="4">
    <source>
        <dbReference type="RuleBase" id="RU363034"/>
    </source>
</evidence>
<dbReference type="GO" id="GO:0004252">
    <property type="term" value="F:serine-type endopeptidase activity"/>
    <property type="evidence" value="ECO:0007669"/>
    <property type="project" value="InterPro"/>
</dbReference>
<name>A0AAV1JBC2_9NEOP</name>
<evidence type="ECO:0000256" key="3">
    <source>
        <dbReference type="ARBA" id="ARBA00024195"/>
    </source>
</evidence>
<dbReference type="AlphaFoldDB" id="A0AAV1JBC2"/>
<dbReference type="PANTHER" id="PTHR24252">
    <property type="entry name" value="ACROSIN-RELATED"/>
    <property type="match status" value="1"/>
</dbReference>
<organism evidence="7 8">
    <name type="scientific">Leptosia nina</name>
    <dbReference type="NCBI Taxonomy" id="320188"/>
    <lineage>
        <taxon>Eukaryota</taxon>
        <taxon>Metazoa</taxon>
        <taxon>Ecdysozoa</taxon>
        <taxon>Arthropoda</taxon>
        <taxon>Hexapoda</taxon>
        <taxon>Insecta</taxon>
        <taxon>Pterygota</taxon>
        <taxon>Neoptera</taxon>
        <taxon>Endopterygota</taxon>
        <taxon>Lepidoptera</taxon>
        <taxon>Glossata</taxon>
        <taxon>Ditrysia</taxon>
        <taxon>Papilionoidea</taxon>
        <taxon>Pieridae</taxon>
        <taxon>Pierinae</taxon>
        <taxon>Leptosia</taxon>
    </lineage>
</organism>
<dbReference type="PRINTS" id="PR00722">
    <property type="entry name" value="CHYMOTRYPSIN"/>
</dbReference>
<dbReference type="InterPro" id="IPR043504">
    <property type="entry name" value="Peptidase_S1_PA_chymotrypsin"/>
</dbReference>
<gene>
    <name evidence="7" type="ORF">LNINA_LOCUS5390</name>
</gene>
<evidence type="ECO:0000256" key="2">
    <source>
        <dbReference type="ARBA" id="ARBA00023180"/>
    </source>
</evidence>